<evidence type="ECO:0000256" key="2">
    <source>
        <dbReference type="SAM" id="Coils"/>
    </source>
</evidence>
<dbReference type="EMBL" id="OBDZ01000005">
    <property type="protein sequence ID" value="SNY19209.1"/>
    <property type="molecule type" value="Genomic_DNA"/>
</dbReference>
<dbReference type="InterPro" id="IPR010982">
    <property type="entry name" value="Lambda_DNA-bd_dom_sf"/>
</dbReference>
<dbReference type="PANTHER" id="PTHR46558:SF14">
    <property type="entry name" value="HTH-TYPE TRANSCRIPTIONAL REGULATOR ANSR"/>
    <property type="match status" value="1"/>
</dbReference>
<gene>
    <name evidence="4" type="ORF">SAMN06265827_10581</name>
</gene>
<dbReference type="RefSeq" id="WP_216358749.1">
    <property type="nucleotide sequence ID" value="NZ_OBDZ01000005.1"/>
</dbReference>
<keyword evidence="5" id="KW-1185">Reference proteome</keyword>
<evidence type="ECO:0000256" key="1">
    <source>
        <dbReference type="ARBA" id="ARBA00023125"/>
    </source>
</evidence>
<keyword evidence="1 4" id="KW-0238">DNA-binding</keyword>
<name>A0A285G6P3_9FIRM</name>
<sequence>MNTNQDKLERKGGGLINKLSEKLKKLRKEKEITQAELAEVLDVSTSMVGMYETNSRNPSYEILIKIADYFDVSVDYLLGRETFSYTSNQITLNLENVDSYEVHRDRLIIKGDFSKKFISILK</sequence>
<dbReference type="AlphaFoldDB" id="A0A285G6P3"/>
<feature type="coiled-coil region" evidence="2">
    <location>
        <begin position="16"/>
        <end position="43"/>
    </location>
</feature>
<dbReference type="Gene3D" id="1.10.260.40">
    <property type="entry name" value="lambda repressor-like DNA-binding domains"/>
    <property type="match status" value="1"/>
</dbReference>
<evidence type="ECO:0000313" key="4">
    <source>
        <dbReference type="EMBL" id="SNY19209.1"/>
    </source>
</evidence>
<dbReference type="PANTHER" id="PTHR46558">
    <property type="entry name" value="TRACRIPTIONAL REGULATORY PROTEIN-RELATED-RELATED"/>
    <property type="match status" value="1"/>
</dbReference>
<accession>A0A285G6P3</accession>
<feature type="domain" description="HTH cro/C1-type" evidence="3">
    <location>
        <begin position="23"/>
        <end position="77"/>
    </location>
</feature>
<dbReference type="Pfam" id="PF01381">
    <property type="entry name" value="HTH_3"/>
    <property type="match status" value="1"/>
</dbReference>
<dbReference type="Proteomes" id="UP000219573">
    <property type="component" value="Unassembled WGS sequence"/>
</dbReference>
<organism evidence="4 5">
    <name type="scientific">Orenia metallireducens</name>
    <dbReference type="NCBI Taxonomy" id="1413210"/>
    <lineage>
        <taxon>Bacteria</taxon>
        <taxon>Bacillati</taxon>
        <taxon>Bacillota</taxon>
        <taxon>Clostridia</taxon>
        <taxon>Halanaerobiales</taxon>
        <taxon>Halobacteroidaceae</taxon>
        <taxon>Orenia</taxon>
    </lineage>
</organism>
<proteinExistence type="predicted"/>
<dbReference type="SUPFAM" id="SSF47413">
    <property type="entry name" value="lambda repressor-like DNA-binding domains"/>
    <property type="match status" value="1"/>
</dbReference>
<dbReference type="GO" id="GO:0003677">
    <property type="term" value="F:DNA binding"/>
    <property type="evidence" value="ECO:0007669"/>
    <property type="project" value="UniProtKB-KW"/>
</dbReference>
<dbReference type="PROSITE" id="PS50943">
    <property type="entry name" value="HTH_CROC1"/>
    <property type="match status" value="1"/>
</dbReference>
<protein>
    <submittedName>
        <fullName evidence="4">DNA-binding transcriptional regulator, XRE-family HTH domain</fullName>
    </submittedName>
</protein>
<evidence type="ECO:0000313" key="5">
    <source>
        <dbReference type="Proteomes" id="UP000219573"/>
    </source>
</evidence>
<reference evidence="5" key="1">
    <citation type="submission" date="2017-09" db="EMBL/GenBank/DDBJ databases">
        <authorList>
            <person name="Varghese N."/>
            <person name="Submissions S."/>
        </authorList>
    </citation>
    <scope>NUCLEOTIDE SEQUENCE [LARGE SCALE GENOMIC DNA]</scope>
    <source>
        <strain evidence="5">MSL47</strain>
    </source>
</reference>
<evidence type="ECO:0000259" key="3">
    <source>
        <dbReference type="PROSITE" id="PS50943"/>
    </source>
</evidence>
<dbReference type="InterPro" id="IPR001387">
    <property type="entry name" value="Cro/C1-type_HTH"/>
</dbReference>
<dbReference type="CDD" id="cd00093">
    <property type="entry name" value="HTH_XRE"/>
    <property type="match status" value="1"/>
</dbReference>
<keyword evidence="2" id="KW-0175">Coiled coil</keyword>
<dbReference type="SMART" id="SM00530">
    <property type="entry name" value="HTH_XRE"/>
    <property type="match status" value="1"/>
</dbReference>